<sequence length="174" mass="19420">MLKKIGIALLLAVSSVGVNAAPSSLDLNADQLYVLNRAYELGQNMDYGMTFAAIALTESQAGKDLVNNVSGDYGVFQNNLRYTVRGLEKKLGYKMTAKQVRDLKKGLIENMELSASMTEMNLKYWQEVHGKKAWSKIIASYNAGFNYRGKDGQTYLSKVKANMRKLQNCDCIEQ</sequence>
<dbReference type="Proteomes" id="UP000240934">
    <property type="component" value="Segment"/>
</dbReference>
<reference evidence="2 3" key="1">
    <citation type="submission" date="2017-10" db="EMBL/GenBank/DDBJ databases">
        <title>Antibacterial composition for extension of chilled fish shelf life and decreasing of risk of food-borne infections, bacteriophage strains for its preparation.</title>
        <authorList>
            <person name="Zulkarneev E.R."/>
            <person name="Aleshkin A.V."/>
            <person name="Rubalsky O.V."/>
            <person name="Kiseleva I.A."/>
            <person name="Rubalskii E.O."/>
            <person name="Lebedev S.N."/>
        </authorList>
    </citation>
    <scope>NUCLEOTIDE SEQUENCE [LARGE SCALE GENOMIC DNA]</scope>
</reference>
<dbReference type="Gene3D" id="1.10.530.10">
    <property type="match status" value="1"/>
</dbReference>
<feature type="domain" description="Transglycosylase SLT" evidence="1">
    <location>
        <begin position="49"/>
        <end position="154"/>
    </location>
</feature>
<gene>
    <name evidence="2" type="ORF">Ah1_00289</name>
</gene>
<keyword evidence="3" id="KW-1185">Reference proteome</keyword>
<protein>
    <recommendedName>
        <fullName evidence="1">Transglycosylase SLT domain-containing protein</fullName>
    </recommendedName>
</protein>
<dbReference type="SUPFAM" id="SSF53955">
    <property type="entry name" value="Lysozyme-like"/>
    <property type="match status" value="1"/>
</dbReference>
<dbReference type="InterPro" id="IPR008258">
    <property type="entry name" value="Transglycosylase_SLT_dom_1"/>
</dbReference>
<dbReference type="InterPro" id="IPR023346">
    <property type="entry name" value="Lysozyme-like_dom_sf"/>
</dbReference>
<dbReference type="EMBL" id="MG250483">
    <property type="protein sequence ID" value="AUE22807.1"/>
    <property type="molecule type" value="Genomic_DNA"/>
</dbReference>
<organism evidence="2 3">
    <name type="scientific">Aeromonas phage Ah1</name>
    <dbReference type="NCBI Taxonomy" id="2053701"/>
    <lineage>
        <taxon>Viruses</taxon>
        <taxon>Duplodnaviria</taxon>
        <taxon>Heunggongvirae</taxon>
        <taxon>Uroviricota</taxon>
        <taxon>Caudoviricetes</taxon>
        <taxon>Pantevenvirales</taxon>
        <taxon>Straboviridae</taxon>
        <taxon>Cinqassovirus</taxon>
        <taxon>Cinqassovirus ah1</taxon>
    </lineage>
</organism>
<evidence type="ECO:0000313" key="2">
    <source>
        <dbReference type="EMBL" id="AUE22807.1"/>
    </source>
</evidence>
<evidence type="ECO:0000313" key="3">
    <source>
        <dbReference type="Proteomes" id="UP000240934"/>
    </source>
</evidence>
<dbReference type="Pfam" id="PF01464">
    <property type="entry name" value="SLT"/>
    <property type="match status" value="1"/>
</dbReference>
<name>A0A2H4YF65_9CAUD</name>
<evidence type="ECO:0000259" key="1">
    <source>
        <dbReference type="Pfam" id="PF01464"/>
    </source>
</evidence>
<accession>A0A2H4YF65</accession>
<proteinExistence type="predicted"/>